<dbReference type="InterPro" id="IPR024983">
    <property type="entry name" value="CHAT_dom"/>
</dbReference>
<evidence type="ECO:0000313" key="2">
    <source>
        <dbReference type="EMBL" id="ERF68923.1"/>
    </source>
</evidence>
<organism evidence="2 3">
    <name type="scientific">Endocarpon pusillum (strain Z07020 / HMAS-L-300199)</name>
    <name type="common">Lichen-forming fungus</name>
    <dbReference type="NCBI Taxonomy" id="1263415"/>
    <lineage>
        <taxon>Eukaryota</taxon>
        <taxon>Fungi</taxon>
        <taxon>Dikarya</taxon>
        <taxon>Ascomycota</taxon>
        <taxon>Pezizomycotina</taxon>
        <taxon>Eurotiomycetes</taxon>
        <taxon>Chaetothyriomycetidae</taxon>
        <taxon>Verrucariales</taxon>
        <taxon>Verrucariaceae</taxon>
        <taxon>Endocarpon</taxon>
    </lineage>
</organism>
<dbReference type="eggNOG" id="KOG4626">
    <property type="taxonomic scope" value="Eukaryota"/>
</dbReference>
<feature type="domain" description="CHAT" evidence="1">
    <location>
        <begin position="985"/>
        <end position="1282"/>
    </location>
</feature>
<accession>U1GA79</accession>
<dbReference type="RefSeq" id="XP_007805449.1">
    <property type="nucleotide sequence ID" value="XM_007807258.1"/>
</dbReference>
<dbReference type="EMBL" id="KE721491">
    <property type="protein sequence ID" value="ERF68923.1"/>
    <property type="molecule type" value="Genomic_DNA"/>
</dbReference>
<dbReference type="GeneID" id="19242961"/>
<evidence type="ECO:0000259" key="1">
    <source>
        <dbReference type="Pfam" id="PF12770"/>
    </source>
</evidence>
<gene>
    <name evidence="2" type="ORF">EPUS_08083</name>
</gene>
<protein>
    <recommendedName>
        <fullName evidence="1">CHAT domain-containing protein</fullName>
    </recommendedName>
</protein>
<keyword evidence="3" id="KW-1185">Reference proteome</keyword>
<dbReference type="Proteomes" id="UP000019373">
    <property type="component" value="Unassembled WGS sequence"/>
</dbReference>
<reference evidence="3" key="1">
    <citation type="journal article" date="2014" name="BMC Genomics">
        <title>Genome characteristics reveal the impact of lichenization on lichen-forming fungus Endocarpon pusillum Hedwig (Verrucariales, Ascomycota).</title>
        <authorList>
            <person name="Wang Y.-Y."/>
            <person name="Liu B."/>
            <person name="Zhang X.-Y."/>
            <person name="Zhou Q.-M."/>
            <person name="Zhang T."/>
            <person name="Li H."/>
            <person name="Yu Y.-F."/>
            <person name="Zhang X.-L."/>
            <person name="Hao X.-Y."/>
            <person name="Wang M."/>
            <person name="Wang L."/>
            <person name="Wei J.-C."/>
        </authorList>
    </citation>
    <scope>NUCLEOTIDE SEQUENCE [LARGE SCALE GENOMIC DNA]</scope>
    <source>
        <strain evidence="3">Z07020 / HMAS-L-300199</strain>
    </source>
</reference>
<sequence>MSLPLNQEQSARAQHLVQSLSRMVQQQLAQANQRPAGSATSPLQKGFVDLLSLMPTCLAWLIGQDPLQRYTSPIMTLLESTIQIAGASEPPALSESQQDKRSQLVLTSTAWIKSTIGLPSQNLPPEIELSHLEQLIVILVGHIGIWEDMRQSGEGKAEDYVVKVAEHVLNIAQYIEPSKTVQEMISETFMIYWQNLERRMQRTKEPKDLDVTVQALRRSGQFVQSPKATVMCKVTLANLLWTMWRSAGQNETIFEEAIERSREVVGRIFWSQARTGEILERYATMHNHLLEASSIYDTWFTNQEVFSDLDAAVKAATLAYKGLLPDAPRNVQETTMRQFGDVSRTRYDWAGSFMDLWQALAAVRVSLARFPCGLDSVDFNWTRCAMRLVDVSSYYDQKDYLDEARDLLNRSLKYYEGVVENPTRWVPCQEAICLRFMSILYRTIWRRRCMNGDTQDCLDLSIRCAEKAVTVLYDKDPLLSSGVDNHTLAYYTRYLSPYRKPSDLDTAITSATRAVNLGAHNYSNIHRAPRAAERMTVVSIGIAAEILAARYLRDGHRSDRDAAVHAIEMLLKLLPPMHPKRVHALQTYRDLLQLKLMCSLKGEGRERMCNLLRRWFFKVSGSSSSSYKYLGESDLNILRGIVSLDRGRSEHPPADAIRRPQMPALVLGSEPLYHDLSPIAYARGSYSSDLRLAIDKPGLCVQGSARPFLDSGISEIETLVRETKLWDVQEETVTELKSILSADLNTAEIVTRMLSLGERMFQNQQWKGLQAIWRHCFGTLDALDLHTMRSKEYQAAFRRLSMLAVMVASSMLAQNQDIWSAILVLERGREVLNSLSSLPTRSQRIKYAPHLERQVQELVADLKNPGRERNHEYRRSEFRHLEAFERNSREMLKAVQDLITCERHIAPFGKEHIIQQSQAGPIVMLVATTIGAHAVIVTPFKTRAIALNQCSYEDAVNKSRATRLALSQSVQDQSRIGDANRELRQCLKWLWDTVAHPIVKALGLVPNESIDKLPRIQWVCCGIFSHLPVHAAGIFTRPGKPHLAQYAVSSYLSSVRYTIMAKRKDPYLRPTQSQILVVAMPNTEADAGARYGDLDTQAESLAIQNNLPRSFSTTYLTNPDMGSVESLIGGCRIAHFSCHGVVDPADPLRSRLVIRFDAQRPLTVAAIRDLSSSFSRLAFLSACNSASFEDLSTADEVVHVTKAFQLAGFPSVVGTLWQAFDGDAALVSGEFYAYIARRLDSGDVKELDGDLFARALHSALGRLREKNPYSCASWASWIHYGD</sequence>
<dbReference type="OrthoDB" id="9991317at2759"/>
<name>U1GA79_ENDPU</name>
<evidence type="ECO:0000313" key="3">
    <source>
        <dbReference type="Proteomes" id="UP000019373"/>
    </source>
</evidence>
<dbReference type="HOGENOM" id="CLU_001305_0_0_1"/>
<dbReference type="Pfam" id="PF12770">
    <property type="entry name" value="CHAT"/>
    <property type="match status" value="1"/>
</dbReference>
<proteinExistence type="predicted"/>